<evidence type="ECO:0000313" key="2">
    <source>
        <dbReference type="EMBL" id="EPT00665.1"/>
    </source>
</evidence>
<gene>
    <name evidence="2" type="ORF">FOMPIDRAFT_1041636</name>
</gene>
<dbReference type="EMBL" id="KE504147">
    <property type="protein sequence ID" value="EPT00665.1"/>
    <property type="molecule type" value="Genomic_DNA"/>
</dbReference>
<sequence length="457" mass="50269">MAPNKEKKRFHRVSYRDRVLVAVLWFGGKAFGQSSIVQQARLHSKHAGEKLISQKRSQKRADAGLANEVRNLMAEGLLGWNDDTQEVIVPARMRELLGDAIDDRAYDNSREAYIALSAKVRELLPPPKPKTRIQLIGDFLSLRWRFETAQQENEQIRAAQDARIEELHAVVKALLSRSSLPSPASTTAARVLNTPATPSTSRCFDVKVGASPLRRAFTTPAVLKCEDFDMPVTPAIMRAPFLQQGLAPLTPVSNPRPIRAMDLIREDPESPTRMRQSVAHNLFDEDEDMMDEDEDVQQPPSLLDKGKDALRRLADAVSGGVAGPMHLLGGRASASLVQAPPTPDMTPVFAKIASRGGAQREWSPRPLEMDFEEETVEDARDVQIRALRDEVAQLKERLRAAQRAATDKDASLAELRGKLAEKEAALAGLVKGFLPMLPALAEAAKHVPGAGELVAHV</sequence>
<accession>S8FQW0</accession>
<keyword evidence="3" id="KW-1185">Reference proteome</keyword>
<evidence type="ECO:0000313" key="3">
    <source>
        <dbReference type="Proteomes" id="UP000015241"/>
    </source>
</evidence>
<proteinExistence type="predicted"/>
<name>S8FQW0_FOMSC</name>
<dbReference type="InParanoid" id="S8FQW0"/>
<dbReference type="HOGENOM" id="CLU_598567_0_0_1"/>
<reference evidence="2 3" key="1">
    <citation type="journal article" date="2012" name="Science">
        <title>The Paleozoic origin of enzymatic lignin decomposition reconstructed from 31 fungal genomes.</title>
        <authorList>
            <person name="Floudas D."/>
            <person name="Binder M."/>
            <person name="Riley R."/>
            <person name="Barry K."/>
            <person name="Blanchette R.A."/>
            <person name="Henrissat B."/>
            <person name="Martinez A.T."/>
            <person name="Otillar R."/>
            <person name="Spatafora J.W."/>
            <person name="Yadav J.S."/>
            <person name="Aerts A."/>
            <person name="Benoit I."/>
            <person name="Boyd A."/>
            <person name="Carlson A."/>
            <person name="Copeland A."/>
            <person name="Coutinho P.M."/>
            <person name="de Vries R.P."/>
            <person name="Ferreira P."/>
            <person name="Findley K."/>
            <person name="Foster B."/>
            <person name="Gaskell J."/>
            <person name="Glotzer D."/>
            <person name="Gorecki P."/>
            <person name="Heitman J."/>
            <person name="Hesse C."/>
            <person name="Hori C."/>
            <person name="Igarashi K."/>
            <person name="Jurgens J.A."/>
            <person name="Kallen N."/>
            <person name="Kersten P."/>
            <person name="Kohler A."/>
            <person name="Kuees U."/>
            <person name="Kumar T.K.A."/>
            <person name="Kuo A."/>
            <person name="LaButti K."/>
            <person name="Larrondo L.F."/>
            <person name="Lindquist E."/>
            <person name="Ling A."/>
            <person name="Lombard V."/>
            <person name="Lucas S."/>
            <person name="Lundell T."/>
            <person name="Martin R."/>
            <person name="McLaughlin D.J."/>
            <person name="Morgenstern I."/>
            <person name="Morin E."/>
            <person name="Murat C."/>
            <person name="Nagy L.G."/>
            <person name="Nolan M."/>
            <person name="Ohm R.A."/>
            <person name="Patyshakuliyeva A."/>
            <person name="Rokas A."/>
            <person name="Ruiz-Duenas F.J."/>
            <person name="Sabat G."/>
            <person name="Salamov A."/>
            <person name="Samejima M."/>
            <person name="Schmutz J."/>
            <person name="Slot J.C."/>
            <person name="St John F."/>
            <person name="Stenlid J."/>
            <person name="Sun H."/>
            <person name="Sun S."/>
            <person name="Syed K."/>
            <person name="Tsang A."/>
            <person name="Wiebenga A."/>
            <person name="Young D."/>
            <person name="Pisabarro A."/>
            <person name="Eastwood D.C."/>
            <person name="Martin F."/>
            <person name="Cullen D."/>
            <person name="Grigoriev I.V."/>
            <person name="Hibbett D.S."/>
        </authorList>
    </citation>
    <scope>NUCLEOTIDE SEQUENCE</scope>
    <source>
        <strain evidence="3">FP-58527</strain>
    </source>
</reference>
<evidence type="ECO:0000256" key="1">
    <source>
        <dbReference type="SAM" id="Coils"/>
    </source>
</evidence>
<organism evidence="2 3">
    <name type="scientific">Fomitopsis schrenkii</name>
    <name type="common">Brown rot fungus</name>
    <dbReference type="NCBI Taxonomy" id="2126942"/>
    <lineage>
        <taxon>Eukaryota</taxon>
        <taxon>Fungi</taxon>
        <taxon>Dikarya</taxon>
        <taxon>Basidiomycota</taxon>
        <taxon>Agaricomycotina</taxon>
        <taxon>Agaricomycetes</taxon>
        <taxon>Polyporales</taxon>
        <taxon>Fomitopsis</taxon>
    </lineage>
</organism>
<keyword evidence="1" id="KW-0175">Coiled coil</keyword>
<dbReference type="Proteomes" id="UP000015241">
    <property type="component" value="Unassembled WGS sequence"/>
</dbReference>
<dbReference type="AlphaFoldDB" id="S8FQW0"/>
<protein>
    <submittedName>
        <fullName evidence="2">Uncharacterized protein</fullName>
    </submittedName>
</protein>
<dbReference type="OrthoDB" id="10659635at2759"/>
<feature type="coiled-coil region" evidence="1">
    <location>
        <begin position="384"/>
        <end position="411"/>
    </location>
</feature>